<dbReference type="GO" id="GO:0015031">
    <property type="term" value="P:protein transport"/>
    <property type="evidence" value="ECO:0007669"/>
    <property type="project" value="UniProtKB-KW"/>
</dbReference>
<gene>
    <name evidence="10" type="ORF">G7K_5015-t1</name>
</gene>
<dbReference type="PANTHER" id="PTHR21230">
    <property type="entry name" value="VESICLE TRANSPORT V-SNARE PROTEIN VTI1-RELATED"/>
    <property type="match status" value="1"/>
</dbReference>
<dbReference type="EMBL" id="BACD03000038">
    <property type="protein sequence ID" value="GAO50896.1"/>
    <property type="molecule type" value="Genomic_DNA"/>
</dbReference>
<organism evidence="10 11">
    <name type="scientific">Saitoella complicata (strain BCRC 22490 / CBS 7301 / JCM 7358 / NBRC 10748 / NRRL Y-17804)</name>
    <dbReference type="NCBI Taxonomy" id="698492"/>
    <lineage>
        <taxon>Eukaryota</taxon>
        <taxon>Fungi</taxon>
        <taxon>Dikarya</taxon>
        <taxon>Ascomycota</taxon>
        <taxon>Taphrinomycotina</taxon>
        <taxon>Taphrinomycotina incertae sedis</taxon>
        <taxon>Saitoella</taxon>
    </lineage>
</organism>
<dbReference type="OMA" id="FCWLVIH"/>
<sequence length="293" mass="33219">MNVVYNQALRQLTSLRTDLDNLQNAYHDSTQQQPNITALQGQMSASFSSLSRTIDDYDNMSKREADGSAKKEKARMRVGELRRDVGELRKKFGDVAREGGAAHTNRGRGELLRRGPGRGDGLREETSTPENPYATQVAQNREDAVFRDQDFLGRTDVALDEFLERGRAVLGDLKDQKSMLKGTKTKILDAAHTLGISRETISKVERRARQDKWIFWGGVVFTLTCFWLIFKWGTAEEAQLPRRRILNVTSPWSGIYLWCYRLAADGSPWVRSDNHSSAHAVKAGRIQKLEMKM</sequence>
<evidence type="ECO:0000256" key="5">
    <source>
        <dbReference type="ARBA" id="ARBA00022989"/>
    </source>
</evidence>
<evidence type="ECO:0000256" key="2">
    <source>
        <dbReference type="ARBA" id="ARBA00022448"/>
    </source>
</evidence>
<dbReference type="Pfam" id="PF12352">
    <property type="entry name" value="V-SNARE_C"/>
    <property type="match status" value="1"/>
</dbReference>
<reference evidence="10 11" key="3">
    <citation type="journal article" date="2015" name="Genome Announc.">
        <title>Draft Genome Sequence of the Archiascomycetous Yeast Saitoella complicata.</title>
        <authorList>
            <person name="Yamauchi K."/>
            <person name="Kondo S."/>
            <person name="Hamamoto M."/>
            <person name="Takahashi Y."/>
            <person name="Ogura Y."/>
            <person name="Hayashi T."/>
            <person name="Nishida H."/>
        </authorList>
    </citation>
    <scope>NUCLEOTIDE SEQUENCE [LARGE SCALE GENOMIC DNA]</scope>
    <source>
        <strain evidence="10 11">NRRL Y-17804</strain>
    </source>
</reference>
<dbReference type="GO" id="GO:0005484">
    <property type="term" value="F:SNAP receptor activity"/>
    <property type="evidence" value="ECO:0007669"/>
    <property type="project" value="TreeGrafter"/>
</dbReference>
<keyword evidence="2" id="KW-0813">Transport</keyword>
<dbReference type="GO" id="GO:0031902">
    <property type="term" value="C:late endosome membrane"/>
    <property type="evidence" value="ECO:0007669"/>
    <property type="project" value="TreeGrafter"/>
</dbReference>
<reference evidence="10 11" key="1">
    <citation type="journal article" date="2011" name="J. Gen. Appl. Microbiol.">
        <title>Draft genome sequencing of the enigmatic yeast Saitoella complicata.</title>
        <authorList>
            <person name="Nishida H."/>
            <person name="Hamamoto M."/>
            <person name="Sugiyama J."/>
        </authorList>
    </citation>
    <scope>NUCLEOTIDE SEQUENCE [LARGE SCALE GENOMIC DNA]</scope>
    <source>
        <strain evidence="10 11">NRRL Y-17804</strain>
    </source>
</reference>
<keyword evidence="11" id="KW-1185">Reference proteome</keyword>
<dbReference type="GO" id="GO:0000149">
    <property type="term" value="F:SNARE binding"/>
    <property type="evidence" value="ECO:0007669"/>
    <property type="project" value="TreeGrafter"/>
</dbReference>
<protein>
    <recommendedName>
        <fullName evidence="12">Protein transport protein BOS1</fullName>
    </recommendedName>
</protein>
<keyword evidence="3 9" id="KW-0812">Transmembrane</keyword>
<evidence type="ECO:0000256" key="8">
    <source>
        <dbReference type="SAM" id="MobiDB-lite"/>
    </source>
</evidence>
<accession>A0A0E9NMK1</accession>
<proteinExistence type="predicted"/>
<dbReference type="PANTHER" id="PTHR21230:SF1">
    <property type="entry name" value="GOLGI SNAP RECEPTOR COMPLEX MEMBER 2"/>
    <property type="match status" value="1"/>
</dbReference>
<dbReference type="STRING" id="698492.A0A0E9NMK1"/>
<dbReference type="GO" id="GO:0031201">
    <property type="term" value="C:SNARE complex"/>
    <property type="evidence" value="ECO:0007669"/>
    <property type="project" value="TreeGrafter"/>
</dbReference>
<dbReference type="CDD" id="cd15863">
    <property type="entry name" value="SNARE_GS27"/>
    <property type="match status" value="1"/>
</dbReference>
<dbReference type="GO" id="GO:0012507">
    <property type="term" value="C:ER to Golgi transport vesicle membrane"/>
    <property type="evidence" value="ECO:0007669"/>
    <property type="project" value="TreeGrafter"/>
</dbReference>
<evidence type="ECO:0000313" key="10">
    <source>
        <dbReference type="EMBL" id="GAO50896.1"/>
    </source>
</evidence>
<feature type="region of interest" description="Disordered" evidence="8">
    <location>
        <begin position="96"/>
        <end position="131"/>
    </location>
</feature>
<evidence type="ECO:0000256" key="4">
    <source>
        <dbReference type="ARBA" id="ARBA00022927"/>
    </source>
</evidence>
<evidence type="ECO:0000256" key="3">
    <source>
        <dbReference type="ARBA" id="ARBA00022692"/>
    </source>
</evidence>
<feature type="transmembrane region" description="Helical" evidence="9">
    <location>
        <begin position="213"/>
        <end position="234"/>
    </location>
</feature>
<dbReference type="AlphaFoldDB" id="A0A0E9NMK1"/>
<keyword evidence="7" id="KW-0175">Coiled coil</keyword>
<keyword evidence="4" id="KW-0653">Protein transport</keyword>
<evidence type="ECO:0008006" key="12">
    <source>
        <dbReference type="Google" id="ProtNLM"/>
    </source>
</evidence>
<keyword evidence="6 9" id="KW-0472">Membrane</keyword>
<keyword evidence="5 9" id="KW-1133">Transmembrane helix</keyword>
<evidence type="ECO:0000313" key="11">
    <source>
        <dbReference type="Proteomes" id="UP000033140"/>
    </source>
</evidence>
<dbReference type="GO" id="GO:0005789">
    <property type="term" value="C:endoplasmic reticulum membrane"/>
    <property type="evidence" value="ECO:0007669"/>
    <property type="project" value="TreeGrafter"/>
</dbReference>
<dbReference type="GO" id="GO:0006888">
    <property type="term" value="P:endoplasmic reticulum to Golgi vesicle-mediated transport"/>
    <property type="evidence" value="ECO:0007669"/>
    <property type="project" value="TreeGrafter"/>
</dbReference>
<comment type="caution">
    <text evidence="10">The sequence shown here is derived from an EMBL/GenBank/DDBJ whole genome shotgun (WGS) entry which is preliminary data.</text>
</comment>
<feature type="coiled-coil region" evidence="7">
    <location>
        <begin position="5"/>
        <end position="32"/>
    </location>
</feature>
<dbReference type="GO" id="GO:0005794">
    <property type="term" value="C:Golgi apparatus"/>
    <property type="evidence" value="ECO:0007669"/>
    <property type="project" value="TreeGrafter"/>
</dbReference>
<dbReference type="GO" id="GO:0006906">
    <property type="term" value="P:vesicle fusion"/>
    <property type="evidence" value="ECO:0007669"/>
    <property type="project" value="TreeGrafter"/>
</dbReference>
<dbReference type="Proteomes" id="UP000033140">
    <property type="component" value="Unassembled WGS sequence"/>
</dbReference>
<reference evidence="10 11" key="2">
    <citation type="journal article" date="2014" name="J. Gen. Appl. Microbiol.">
        <title>The early diverging ascomycetous budding yeast Saitoella complicata has three histone deacetylases belonging to the Clr6, Hos2, and Rpd3 lineages.</title>
        <authorList>
            <person name="Nishida H."/>
            <person name="Matsumoto T."/>
            <person name="Kondo S."/>
            <person name="Hamamoto M."/>
            <person name="Yoshikawa H."/>
        </authorList>
    </citation>
    <scope>NUCLEOTIDE SEQUENCE [LARGE SCALE GENOMIC DNA]</scope>
    <source>
        <strain evidence="10 11">NRRL Y-17804</strain>
    </source>
</reference>
<comment type="subcellular location">
    <subcellularLocation>
        <location evidence="1">Membrane</location>
        <topology evidence="1">Single-pass type IV membrane protein</topology>
    </subcellularLocation>
</comment>
<evidence type="ECO:0000256" key="9">
    <source>
        <dbReference type="SAM" id="Phobius"/>
    </source>
</evidence>
<evidence type="ECO:0000256" key="7">
    <source>
        <dbReference type="SAM" id="Coils"/>
    </source>
</evidence>
<evidence type="ECO:0000256" key="1">
    <source>
        <dbReference type="ARBA" id="ARBA00004211"/>
    </source>
</evidence>
<name>A0A0E9NMK1_SAICN</name>
<evidence type="ECO:0000256" key="6">
    <source>
        <dbReference type="ARBA" id="ARBA00023136"/>
    </source>
</evidence>